<dbReference type="AlphaFoldDB" id="A0A4R2EHR7"/>
<evidence type="ECO:0000313" key="5">
    <source>
        <dbReference type="Proteomes" id="UP000294830"/>
    </source>
</evidence>
<evidence type="ECO:0000313" key="4">
    <source>
        <dbReference type="EMBL" id="TCN66766.1"/>
    </source>
</evidence>
<dbReference type="InterPro" id="IPR009742">
    <property type="entry name" value="Curlin_rpt"/>
</dbReference>
<name>A0A4R2EHR7_9BACT</name>
<feature type="signal peptide" evidence="3">
    <location>
        <begin position="1"/>
        <end position="19"/>
    </location>
</feature>
<dbReference type="RefSeq" id="WP_131839454.1">
    <property type="nucleotide sequence ID" value="NZ_SLWB01000008.1"/>
</dbReference>
<dbReference type="Pfam" id="PF07012">
    <property type="entry name" value="Curlin_rpt"/>
    <property type="match status" value="2"/>
</dbReference>
<protein>
    <submittedName>
        <fullName evidence="4">Curlin associated repeat-containing protein</fullName>
    </submittedName>
</protein>
<comment type="caution">
    <text evidence="4">The sequence shown here is derived from an EMBL/GenBank/DDBJ whole genome shotgun (WGS) entry which is preliminary data.</text>
</comment>
<dbReference type="Proteomes" id="UP000294830">
    <property type="component" value="Unassembled WGS sequence"/>
</dbReference>
<organism evidence="4 5">
    <name type="scientific">Acetobacteroides hydrogenigenes</name>
    <dbReference type="NCBI Taxonomy" id="979970"/>
    <lineage>
        <taxon>Bacteria</taxon>
        <taxon>Pseudomonadati</taxon>
        <taxon>Bacteroidota</taxon>
        <taxon>Bacteroidia</taxon>
        <taxon>Bacteroidales</taxon>
        <taxon>Rikenellaceae</taxon>
        <taxon>Acetobacteroides</taxon>
    </lineage>
</organism>
<dbReference type="GO" id="GO:0009289">
    <property type="term" value="C:pilus"/>
    <property type="evidence" value="ECO:0007669"/>
    <property type="project" value="InterPro"/>
</dbReference>
<sequence length="376" mass="40903">MKKVSIIIVLAMLAIGVSAQEFHHPQPTVTGNSAVLNQEGWRQWGFIYQFGDGNKATINQGLVATPTGEAVMNHQEGSFGNTAFITQIGFNNEGTINQTGHGNLATLWQLNWGWYHGSPYADIVNSHHGPKPGAKGIINQTGSHNITSVLQLSGSNLTINQGGEHNYIGGASYANFCGSLQHYSYQQSCCPNFMFQPLIVGEGETLELTQTGQGEYFFGIGVLKGDRTIVQGNNGGWPYSKHGHHHSNLDYNAIWLAQDGGNAILTQNGRYNKIWLDMDVLKGTDGPTVSITQNGYKNYVAKFSGPCDNCATGPAEFNGDMMTVVQNGDHNRLSVESDGYKNMINVTQNGSYNFGMIVQKGITYQHQFTSYCGGCQ</sequence>
<keyword evidence="5" id="KW-1185">Reference proteome</keyword>
<evidence type="ECO:0000256" key="2">
    <source>
        <dbReference type="ARBA" id="ARBA00022729"/>
    </source>
</evidence>
<dbReference type="EMBL" id="SLWB01000008">
    <property type="protein sequence ID" value="TCN66766.1"/>
    <property type="molecule type" value="Genomic_DNA"/>
</dbReference>
<accession>A0A4R2EHR7</accession>
<dbReference type="OrthoDB" id="827845at2"/>
<gene>
    <name evidence="4" type="ORF">CLV25_108105</name>
</gene>
<proteinExistence type="inferred from homology"/>
<evidence type="ECO:0000256" key="1">
    <source>
        <dbReference type="ARBA" id="ARBA00009766"/>
    </source>
</evidence>
<feature type="chain" id="PRO_5020933722" evidence="3">
    <location>
        <begin position="20"/>
        <end position="376"/>
    </location>
</feature>
<dbReference type="GO" id="GO:0007155">
    <property type="term" value="P:cell adhesion"/>
    <property type="evidence" value="ECO:0007669"/>
    <property type="project" value="InterPro"/>
</dbReference>
<reference evidence="4 5" key="1">
    <citation type="submission" date="2019-03" db="EMBL/GenBank/DDBJ databases">
        <title>Genomic Encyclopedia of Archaeal and Bacterial Type Strains, Phase II (KMG-II): from individual species to whole genera.</title>
        <authorList>
            <person name="Goeker M."/>
        </authorList>
    </citation>
    <scope>NUCLEOTIDE SEQUENCE [LARGE SCALE GENOMIC DNA]</scope>
    <source>
        <strain evidence="4 5">RL-C</strain>
    </source>
</reference>
<evidence type="ECO:0000256" key="3">
    <source>
        <dbReference type="SAM" id="SignalP"/>
    </source>
</evidence>
<keyword evidence="2 3" id="KW-0732">Signal</keyword>
<comment type="similarity">
    <text evidence="1">Belongs to the CsgA/CsgB family.</text>
</comment>